<evidence type="ECO:0000256" key="1">
    <source>
        <dbReference type="ARBA" id="ARBA00004651"/>
    </source>
</evidence>
<evidence type="ECO:0000256" key="4">
    <source>
        <dbReference type="ARBA" id="ARBA00022475"/>
    </source>
</evidence>
<dbReference type="InterPro" id="IPR035906">
    <property type="entry name" value="MetI-like_sf"/>
</dbReference>
<protein>
    <recommendedName>
        <fullName evidence="10">Molybdenum transport system permease</fullName>
    </recommendedName>
</protein>
<evidence type="ECO:0000256" key="9">
    <source>
        <dbReference type="RuleBase" id="RU363032"/>
    </source>
</evidence>
<keyword evidence="5 10" id="KW-0500">Molybdenum</keyword>
<comment type="function">
    <text evidence="10">Part of the binding-protein-dependent transport system for molybdenum; probably responsible for the translocation of the substrate across the membrane.</text>
</comment>
<keyword evidence="4 10" id="KW-1003">Cell membrane</keyword>
<accession>A0ABV8S7M7</accession>
<evidence type="ECO:0000256" key="3">
    <source>
        <dbReference type="ARBA" id="ARBA00022448"/>
    </source>
</evidence>
<evidence type="ECO:0000256" key="6">
    <source>
        <dbReference type="ARBA" id="ARBA00022692"/>
    </source>
</evidence>
<dbReference type="Pfam" id="PF00528">
    <property type="entry name" value="BPD_transp_1"/>
    <property type="match status" value="1"/>
</dbReference>
<keyword evidence="13" id="KW-1185">Reference proteome</keyword>
<name>A0ABV8S7M7_9BACL</name>
<feature type="transmembrane region" description="Helical" evidence="9">
    <location>
        <begin position="196"/>
        <end position="214"/>
    </location>
</feature>
<comment type="caution">
    <text evidence="12">The sequence shown here is derived from an EMBL/GenBank/DDBJ whole genome shotgun (WGS) entry which is preliminary data.</text>
</comment>
<feature type="transmembrane region" description="Helical" evidence="9">
    <location>
        <begin position="89"/>
        <end position="107"/>
    </location>
</feature>
<comment type="similarity">
    <text evidence="2 10">Belongs to the binding-protein-dependent transport system permease family. CysTW subfamily.</text>
</comment>
<feature type="transmembrane region" description="Helical" evidence="9">
    <location>
        <begin position="136"/>
        <end position="157"/>
    </location>
</feature>
<evidence type="ECO:0000256" key="8">
    <source>
        <dbReference type="ARBA" id="ARBA00023136"/>
    </source>
</evidence>
<dbReference type="Gene3D" id="1.10.3720.10">
    <property type="entry name" value="MetI-like"/>
    <property type="match status" value="1"/>
</dbReference>
<dbReference type="InterPro" id="IPR011867">
    <property type="entry name" value="ModB_ABC"/>
</dbReference>
<dbReference type="PANTHER" id="PTHR30183:SF3">
    <property type="entry name" value="MOLYBDENUM TRANSPORT SYSTEM PERMEASE PROTEIN MODB"/>
    <property type="match status" value="1"/>
</dbReference>
<evidence type="ECO:0000256" key="5">
    <source>
        <dbReference type="ARBA" id="ARBA00022505"/>
    </source>
</evidence>
<dbReference type="EMBL" id="JBHSED010000005">
    <property type="protein sequence ID" value="MFC4302933.1"/>
    <property type="molecule type" value="Genomic_DNA"/>
</dbReference>
<evidence type="ECO:0000259" key="11">
    <source>
        <dbReference type="PROSITE" id="PS50928"/>
    </source>
</evidence>
<keyword evidence="8 9" id="KW-0472">Membrane</keyword>
<keyword evidence="6 9" id="KW-0812">Transmembrane</keyword>
<comment type="subcellular location">
    <subcellularLocation>
        <location evidence="1 9">Cell membrane</location>
        <topology evidence="1 9">Multi-pass membrane protein</topology>
    </subcellularLocation>
</comment>
<dbReference type="PANTHER" id="PTHR30183">
    <property type="entry name" value="MOLYBDENUM TRANSPORT SYSTEM PERMEASE PROTEIN MODB"/>
    <property type="match status" value="1"/>
</dbReference>
<dbReference type="RefSeq" id="WP_204603208.1">
    <property type="nucleotide sequence ID" value="NZ_JBHSED010000005.1"/>
</dbReference>
<feature type="domain" description="ABC transmembrane type-1" evidence="11">
    <location>
        <begin position="10"/>
        <end position="214"/>
    </location>
</feature>
<dbReference type="InterPro" id="IPR000515">
    <property type="entry name" value="MetI-like"/>
</dbReference>
<evidence type="ECO:0000256" key="10">
    <source>
        <dbReference type="RuleBase" id="RU365097"/>
    </source>
</evidence>
<sequence>MNWTEFWPPIVLSLRVASLSSLVAMAIGTAAAWWMSRQAFKGKTLLETFFMLPLVLPPTVVGLILLVLLGRRSWVGQTIEWIFSSPIIFSWWAAVIASIVVSFPLVYQTMKVGFGGIDRQLEESARSAGATEWQTFLRITLPLAYPAFFTAFVLAFARGLGEFGATLMIAGNIPGKTQTIPTAIFIASDSGHMTMAWSWTIAMIVLSFILLLLVGRRKEA</sequence>
<dbReference type="NCBIfam" id="TIGR02141">
    <property type="entry name" value="modB_ABC"/>
    <property type="match status" value="1"/>
</dbReference>
<gene>
    <name evidence="12" type="primary">modB</name>
    <name evidence="12" type="ORF">ACFO1S_05675</name>
</gene>
<evidence type="ECO:0000313" key="12">
    <source>
        <dbReference type="EMBL" id="MFC4302933.1"/>
    </source>
</evidence>
<dbReference type="Proteomes" id="UP001595755">
    <property type="component" value="Unassembled WGS sequence"/>
</dbReference>
<proteinExistence type="inferred from homology"/>
<reference evidence="13" key="1">
    <citation type="journal article" date="2019" name="Int. J. Syst. Evol. Microbiol.">
        <title>The Global Catalogue of Microorganisms (GCM) 10K type strain sequencing project: providing services to taxonomists for standard genome sequencing and annotation.</title>
        <authorList>
            <consortium name="The Broad Institute Genomics Platform"/>
            <consortium name="The Broad Institute Genome Sequencing Center for Infectious Disease"/>
            <person name="Wu L."/>
            <person name="Ma J."/>
        </authorList>
    </citation>
    <scope>NUCLEOTIDE SEQUENCE [LARGE SCALE GENOMIC DNA]</scope>
    <source>
        <strain evidence="13">CGMCC 4.1641</strain>
    </source>
</reference>
<dbReference type="CDD" id="cd06261">
    <property type="entry name" value="TM_PBP2"/>
    <property type="match status" value="1"/>
</dbReference>
<evidence type="ECO:0000256" key="2">
    <source>
        <dbReference type="ARBA" id="ARBA00007069"/>
    </source>
</evidence>
<keyword evidence="3 9" id="KW-0813">Transport</keyword>
<evidence type="ECO:0000313" key="13">
    <source>
        <dbReference type="Proteomes" id="UP001595755"/>
    </source>
</evidence>
<dbReference type="PROSITE" id="PS50928">
    <property type="entry name" value="ABC_TM1"/>
    <property type="match status" value="1"/>
</dbReference>
<organism evidence="12 13">
    <name type="scientific">Cohnella boryungensis</name>
    <dbReference type="NCBI Taxonomy" id="768479"/>
    <lineage>
        <taxon>Bacteria</taxon>
        <taxon>Bacillati</taxon>
        <taxon>Bacillota</taxon>
        <taxon>Bacilli</taxon>
        <taxon>Bacillales</taxon>
        <taxon>Paenibacillaceae</taxon>
        <taxon>Cohnella</taxon>
    </lineage>
</organism>
<evidence type="ECO:0000256" key="7">
    <source>
        <dbReference type="ARBA" id="ARBA00022989"/>
    </source>
</evidence>
<feature type="transmembrane region" description="Helical" evidence="9">
    <location>
        <begin position="48"/>
        <end position="69"/>
    </location>
</feature>
<feature type="transmembrane region" description="Helical" evidence="9">
    <location>
        <begin position="12"/>
        <end position="36"/>
    </location>
</feature>
<keyword evidence="7 9" id="KW-1133">Transmembrane helix</keyword>
<dbReference type="SUPFAM" id="SSF161098">
    <property type="entry name" value="MetI-like"/>
    <property type="match status" value="1"/>
</dbReference>